<keyword evidence="3" id="KW-0547">Nucleotide-binding</keyword>
<evidence type="ECO:0000256" key="2">
    <source>
        <dbReference type="ARBA" id="ARBA00022679"/>
    </source>
</evidence>
<comment type="caution">
    <text evidence="8">The sequence shown here is derived from an EMBL/GenBank/DDBJ whole genome shotgun (WGS) entry which is preliminary data.</text>
</comment>
<feature type="region of interest" description="Disordered" evidence="6">
    <location>
        <begin position="23"/>
        <end position="58"/>
    </location>
</feature>
<proteinExistence type="predicted"/>
<reference evidence="8" key="1">
    <citation type="submission" date="2022-10" db="EMBL/GenBank/DDBJ databases">
        <title>Tapping the CABI collections for fungal endophytes: first genome assemblies for Collariella, Neodidymelliopsis, Ascochyta clinopodiicola, Didymella pomorum, Didymosphaeria variabile, Neocosmospora piperis and Neocucurbitaria cava.</title>
        <authorList>
            <person name="Hill R."/>
        </authorList>
    </citation>
    <scope>NUCLEOTIDE SEQUENCE</scope>
    <source>
        <strain evidence="8">IMI 356814</strain>
    </source>
</reference>
<feature type="compositionally biased region" description="Acidic residues" evidence="6">
    <location>
        <begin position="136"/>
        <end position="146"/>
    </location>
</feature>
<dbReference type="Gene3D" id="3.40.50.300">
    <property type="entry name" value="P-loop containing nucleotide triphosphate hydrolases"/>
    <property type="match status" value="1"/>
</dbReference>
<keyword evidence="5" id="KW-0067">ATP-binding</keyword>
<dbReference type="GO" id="GO:0008094">
    <property type="term" value="F:ATP-dependent activity, acting on DNA"/>
    <property type="evidence" value="ECO:0007669"/>
    <property type="project" value="TreeGrafter"/>
</dbReference>
<evidence type="ECO:0000256" key="3">
    <source>
        <dbReference type="ARBA" id="ARBA00022741"/>
    </source>
</evidence>
<sequence>MRAASPEGATELLESDVQDLLVSEHRGDLFQEEPHLESRGCSEDPIGSKDEEIHDTTRVDFVGLPSPLASVESAAQKAIEIKAHSHNLHYSSGSTARPRRSRGRVSYVELIEDELSDRRPMSEDEDETDVYTSSSTDDDSEVEEDLELVDSEDEVMGDSDADALEGVISDEDDLIEDDKPVQTSAKARKQTNTANSSQKRAGKGIDLGLPPLNNISDIFADMSAKASRLGLCKVVENLDGHAINVATMCSGTESPLLALDLLSKALDEAGLPSIRIKHHFSAEIEVIKQGYIERNFQPDILFRDIRDFIHENVTTATTAYGAEVPIPTGLDILIAGFVCKDLSRMNNNGKNLDSDGESGDTWRAVYTYVKRFRPSIVLLENVKAKTSTWDDVVSRWDKIGYEAAWVYCDTKNYYLPQTRERMYMIAVERTRLGKHAATAVDGWKNLMKGLRRQCSSPYEAFLPDLMQESSEYSALASEQDWALCKLRYDHIRSDERLGILRTLTRWSEDGTERPPDFANRNWYRSQSSRVYDAIEVAHLQAAKKGYDSLYKMAVWDVSQNVDRFKADQGIVPCITPDGCDFATNRHQALNGKQLLVLQGMPLDKLLFARETQKDCQDLAGNAMSTTVIGASLISAIISGWKSFKLNTAGSIQSITKNMNRAVLTDTPVFQALDQKTLHPNELGQLNLQTLRQSAMLSMRLPARVKFDAFPDLHKIAPKAKASDETMRAFLDRMTEAELGSQYFSLNSLSRQDSSWKATYKSPHARLELTIGHDIHWLLFVACSQDIPGNSSLRRLLEGPIARAHVAESLLDVKWQLFIPISKHCKIHMNGSNDRSSSWRSRLGLPDHRAETVPKKINIRSDSAEAKSLTGDYEYLPHCGTACGSLYKRQTAPALYIFLDPDPIGQPSNDRFVFSQDCSRKHFGEPRTSMASLEPSWRPWHLESHAPREVSITLPGRWVPVALELKSACPVVKAGVFSETQRRNPLQDDCSQSVTMLDVRVSGSLPTRDFSEYSWTLEQAKLLPSFPAWQKFTTAASKSCSCAPAYPRILWSVNEKGTATPHEDRKAAAVWERAIKTRGPIFEIQTTSTSRETQIQVGINISSLIHRARGRLTQQQSVSTAWRLVTYHADLPPEPFPRFHLKSNSEDAPFTLSSTLQYLRGAQPRSLAWMTAQEQGRDITIKEVEEAVQPDLGWRVEARAQTSVSIRGGVLADLPSFGKTVTTIALIQSEFEQYAPKALLRQNEVYTQKLPTLIDSAATLIVCPPHIALQWQFELKKFLGVETYNNYNVILVETFAQLQCLTIDELRESRVIILSWNVFAEEEYVSYLAQFSGMPEPTITSRRAFDAWFSQVAHEIPGQLDLLQNTEFKDFNASTRNLLEERLQHEDFQAALPIKIQHGSAYQSFKSLQKAPRNSSGVKAKGKAQLKRKASPGTEDHPVPLVHLFRFNRIVVDEYHYLNDDKKNSNMLASVSVKRIAAHKRWVLSGTPALANFTDVDQIASYLGIRLGRPFRGDGTVTTSLEKTREGDQTLVEDFLSQTEAMSRQWHQARHERAQKFLDLFVRQNEAQLEHIACSENILPIELNIAHHAVYLELSQHLISQRMQIKKLNNKSSSDRTDRLNASLDNSATAEEALLRSALLFETSDGESGLDLLMVKRSSQYRDTEKELIKLLSGFEGLKKDKELIELYSRFKNDIRRSNWLGDQESMQRARGLLSKAEKTPTLKAFPELKNLSETKAKQYTKKLLSQLRELTRELALRKRSERFISTIKEYVQQSLNGVEMQSYTCSSPDCKGTTDVTHLYLISHCGHKACEECLSGRVDDETCVEPSCNVPMQSMNLIKVSDLGSAEKHSTGRDFGTKLETVTRIIRDIPEDDQGLVFAPNEETISILEGVFDHYDISYHSPSLCRPAAASEIMEDFKTNKDPDDRRKVLILNLGSESAAGVNLVNANHIIFVSPLLAKSQYEYDSAMVQAIARSRRYGQQKKVHICHVVAQRTIDVDILEHRHKRNDGITTLESTIKMPKACSVKKEKTKLIKNNKGHMALVPASWLVDENKRELLGVDENPDSFTSLINFSETFEHDDD</sequence>
<dbReference type="GO" id="GO:0005524">
    <property type="term" value="F:ATP binding"/>
    <property type="evidence" value="ECO:0007669"/>
    <property type="project" value="UniProtKB-KW"/>
</dbReference>
<evidence type="ECO:0000256" key="5">
    <source>
        <dbReference type="ARBA" id="ARBA00022840"/>
    </source>
</evidence>
<dbReference type="InterPro" id="IPR027417">
    <property type="entry name" value="P-loop_NTPase"/>
</dbReference>
<dbReference type="GO" id="GO:0006281">
    <property type="term" value="P:DNA repair"/>
    <property type="evidence" value="ECO:0007669"/>
    <property type="project" value="TreeGrafter"/>
</dbReference>
<feature type="region of interest" description="Disordered" evidence="6">
    <location>
        <begin position="113"/>
        <end position="146"/>
    </location>
</feature>
<dbReference type="InterPro" id="IPR038718">
    <property type="entry name" value="SNF2-like_sf"/>
</dbReference>
<dbReference type="Pfam" id="PF00176">
    <property type="entry name" value="SNF2-rel_dom"/>
    <property type="match status" value="1"/>
</dbReference>
<feature type="compositionally biased region" description="Polar residues" evidence="6">
    <location>
        <begin position="181"/>
        <end position="199"/>
    </location>
</feature>
<name>A0A9W9CPU4_9PLEO</name>
<feature type="compositionally biased region" description="Basic residues" evidence="6">
    <location>
        <begin position="1419"/>
        <end position="1429"/>
    </location>
</feature>
<evidence type="ECO:0000313" key="8">
    <source>
        <dbReference type="EMBL" id="KAJ4375110.1"/>
    </source>
</evidence>
<evidence type="ECO:0000313" key="9">
    <source>
        <dbReference type="Proteomes" id="UP001140560"/>
    </source>
</evidence>
<dbReference type="InterPro" id="IPR001525">
    <property type="entry name" value="C5_MeTfrase"/>
</dbReference>
<dbReference type="InterPro" id="IPR029063">
    <property type="entry name" value="SAM-dependent_MTases_sf"/>
</dbReference>
<dbReference type="SUPFAM" id="SSF52540">
    <property type="entry name" value="P-loop containing nucleoside triphosphate hydrolases"/>
    <property type="match status" value="2"/>
</dbReference>
<dbReference type="EMBL" id="JAPEUY010000003">
    <property type="protein sequence ID" value="KAJ4375110.1"/>
    <property type="molecule type" value="Genomic_DNA"/>
</dbReference>
<feature type="region of interest" description="Disordered" evidence="6">
    <location>
        <begin position="1410"/>
        <end position="1433"/>
    </location>
</feature>
<dbReference type="OrthoDB" id="423221at2759"/>
<evidence type="ECO:0000259" key="7">
    <source>
        <dbReference type="Pfam" id="PF00176"/>
    </source>
</evidence>
<dbReference type="Gene3D" id="3.40.50.10810">
    <property type="entry name" value="Tandem AAA-ATPase domain"/>
    <property type="match status" value="2"/>
</dbReference>
<dbReference type="Proteomes" id="UP001140560">
    <property type="component" value="Unassembled WGS sequence"/>
</dbReference>
<dbReference type="GO" id="GO:0016787">
    <property type="term" value="F:hydrolase activity"/>
    <property type="evidence" value="ECO:0007669"/>
    <property type="project" value="UniProtKB-KW"/>
</dbReference>
<dbReference type="Gene3D" id="3.40.50.150">
    <property type="entry name" value="Vaccinia Virus protein VP39"/>
    <property type="match status" value="1"/>
</dbReference>
<dbReference type="GO" id="GO:0008168">
    <property type="term" value="F:methyltransferase activity"/>
    <property type="evidence" value="ECO:0007669"/>
    <property type="project" value="UniProtKB-KW"/>
</dbReference>
<dbReference type="InterPro" id="IPR050628">
    <property type="entry name" value="SNF2_RAD54_helicase_TF"/>
</dbReference>
<feature type="region of interest" description="Disordered" evidence="6">
    <location>
        <begin position="168"/>
        <end position="205"/>
    </location>
</feature>
<dbReference type="SUPFAM" id="SSF53335">
    <property type="entry name" value="S-adenosyl-L-methionine-dependent methyltransferases"/>
    <property type="match status" value="1"/>
</dbReference>
<evidence type="ECO:0000256" key="1">
    <source>
        <dbReference type="ARBA" id="ARBA00022603"/>
    </source>
</evidence>
<keyword evidence="2" id="KW-0808">Transferase</keyword>
<evidence type="ECO:0000256" key="4">
    <source>
        <dbReference type="ARBA" id="ARBA00022801"/>
    </source>
</evidence>
<feature type="domain" description="SNF2 N-terminal" evidence="7">
    <location>
        <begin position="1162"/>
        <end position="1286"/>
    </location>
</feature>
<dbReference type="GO" id="GO:0032259">
    <property type="term" value="P:methylation"/>
    <property type="evidence" value="ECO:0007669"/>
    <property type="project" value="UniProtKB-KW"/>
</dbReference>
<accession>A0A9W9CPU4</accession>
<gene>
    <name evidence="8" type="ORF">N0V83_002194</name>
</gene>
<keyword evidence="4" id="KW-0378">Hydrolase</keyword>
<keyword evidence="1" id="KW-0489">Methyltransferase</keyword>
<evidence type="ECO:0000256" key="6">
    <source>
        <dbReference type="SAM" id="MobiDB-lite"/>
    </source>
</evidence>
<dbReference type="InterPro" id="IPR000330">
    <property type="entry name" value="SNF2_N"/>
</dbReference>
<keyword evidence="9" id="KW-1185">Reference proteome</keyword>
<dbReference type="PANTHER" id="PTHR45626">
    <property type="entry name" value="TRANSCRIPTION TERMINATION FACTOR 2-RELATED"/>
    <property type="match status" value="1"/>
</dbReference>
<organism evidence="8 9">
    <name type="scientific">Neocucurbitaria cava</name>
    <dbReference type="NCBI Taxonomy" id="798079"/>
    <lineage>
        <taxon>Eukaryota</taxon>
        <taxon>Fungi</taxon>
        <taxon>Dikarya</taxon>
        <taxon>Ascomycota</taxon>
        <taxon>Pezizomycotina</taxon>
        <taxon>Dothideomycetes</taxon>
        <taxon>Pleosporomycetidae</taxon>
        <taxon>Pleosporales</taxon>
        <taxon>Pleosporineae</taxon>
        <taxon>Cucurbitariaceae</taxon>
        <taxon>Neocucurbitaria</taxon>
    </lineage>
</organism>
<protein>
    <recommendedName>
        <fullName evidence="7">SNF2 N-terminal domain-containing protein</fullName>
    </recommendedName>
</protein>
<dbReference type="Pfam" id="PF00145">
    <property type="entry name" value="DNA_methylase"/>
    <property type="match status" value="1"/>
</dbReference>
<dbReference type="PANTHER" id="PTHR45626:SF26">
    <property type="entry name" value="FAMILY HELICASE, PUTATIVE (AFU_ORTHOLOGUE AFUA_2G09120)-RELATED"/>
    <property type="match status" value="1"/>
</dbReference>
<dbReference type="GO" id="GO:0005634">
    <property type="term" value="C:nucleus"/>
    <property type="evidence" value="ECO:0007669"/>
    <property type="project" value="TreeGrafter"/>
</dbReference>